<comment type="subcellular location">
    <subcellularLocation>
        <location evidence="1">Membrane</location>
        <topology evidence="1">Multi-pass membrane protein</topology>
    </subcellularLocation>
</comment>
<dbReference type="PANTHER" id="PTHR37422">
    <property type="entry name" value="TEICHURONIC ACID BIOSYNTHESIS PROTEIN TUAE"/>
    <property type="match status" value="1"/>
</dbReference>
<feature type="transmembrane region" description="Helical" evidence="5">
    <location>
        <begin position="177"/>
        <end position="195"/>
    </location>
</feature>
<dbReference type="GO" id="GO:0016874">
    <property type="term" value="F:ligase activity"/>
    <property type="evidence" value="ECO:0007669"/>
    <property type="project" value="UniProtKB-KW"/>
</dbReference>
<name>A0A317K129_9ACTN</name>
<feature type="domain" description="O-antigen ligase-related" evidence="6">
    <location>
        <begin position="207"/>
        <end position="345"/>
    </location>
</feature>
<keyword evidence="8" id="KW-1185">Reference proteome</keyword>
<feature type="transmembrane region" description="Helical" evidence="5">
    <location>
        <begin position="53"/>
        <end position="71"/>
    </location>
</feature>
<protein>
    <submittedName>
        <fullName evidence="7">O-antigen ligase domain-containing protein</fullName>
    </submittedName>
</protein>
<evidence type="ECO:0000256" key="3">
    <source>
        <dbReference type="ARBA" id="ARBA00022989"/>
    </source>
</evidence>
<accession>A0A317K129</accession>
<keyword evidence="4 5" id="KW-0472">Membrane</keyword>
<evidence type="ECO:0000313" key="8">
    <source>
        <dbReference type="Proteomes" id="UP000245683"/>
    </source>
</evidence>
<dbReference type="EMBL" id="QGSV01000251">
    <property type="protein sequence ID" value="PWU45532.1"/>
    <property type="molecule type" value="Genomic_DNA"/>
</dbReference>
<dbReference type="InterPro" id="IPR051533">
    <property type="entry name" value="WaaL-like"/>
</dbReference>
<evidence type="ECO:0000313" key="7">
    <source>
        <dbReference type="EMBL" id="PWU45532.1"/>
    </source>
</evidence>
<dbReference type="GO" id="GO:0016020">
    <property type="term" value="C:membrane"/>
    <property type="evidence" value="ECO:0007669"/>
    <property type="project" value="UniProtKB-SubCell"/>
</dbReference>
<dbReference type="InterPro" id="IPR007016">
    <property type="entry name" value="O-antigen_ligase-rel_domated"/>
</dbReference>
<dbReference type="PANTHER" id="PTHR37422:SF23">
    <property type="entry name" value="TEICHURONIC ACID BIOSYNTHESIS PROTEIN TUAE"/>
    <property type="match status" value="1"/>
</dbReference>
<feature type="transmembrane region" description="Helical" evidence="5">
    <location>
        <begin position="330"/>
        <end position="354"/>
    </location>
</feature>
<feature type="transmembrane region" description="Helical" evidence="5">
    <location>
        <begin position="22"/>
        <end position="41"/>
    </location>
</feature>
<evidence type="ECO:0000259" key="6">
    <source>
        <dbReference type="Pfam" id="PF04932"/>
    </source>
</evidence>
<evidence type="ECO:0000256" key="2">
    <source>
        <dbReference type="ARBA" id="ARBA00022692"/>
    </source>
</evidence>
<dbReference type="OrthoDB" id="3280688at2"/>
<feature type="transmembrane region" description="Helical" evidence="5">
    <location>
        <begin position="83"/>
        <end position="103"/>
    </location>
</feature>
<keyword evidence="3 5" id="KW-1133">Transmembrane helix</keyword>
<gene>
    <name evidence="7" type="ORF">DLJ46_21165</name>
</gene>
<dbReference type="AlphaFoldDB" id="A0A317K129"/>
<reference evidence="8" key="1">
    <citation type="submission" date="2018-05" db="EMBL/GenBank/DDBJ databases">
        <title>Micromonospora globispora sp. nov. and Micromonospora rugosa sp. nov., isolated from marine sediment.</title>
        <authorList>
            <person name="Carro L."/>
            <person name="Aysel V."/>
            <person name="Cetin D."/>
            <person name="Igual J.M."/>
            <person name="Klenk H.-P."/>
            <person name="Trujillo M.E."/>
            <person name="Sahin N."/>
        </authorList>
    </citation>
    <scope>NUCLEOTIDE SEQUENCE [LARGE SCALE GENOMIC DNA]</scope>
    <source>
        <strain evidence="8">S2904</strain>
    </source>
</reference>
<keyword evidence="2 5" id="KW-0812">Transmembrane</keyword>
<feature type="transmembrane region" description="Helical" evidence="5">
    <location>
        <begin position="115"/>
        <end position="132"/>
    </location>
</feature>
<feature type="transmembrane region" description="Helical" evidence="5">
    <location>
        <begin position="207"/>
        <end position="234"/>
    </location>
</feature>
<feature type="transmembrane region" description="Helical" evidence="5">
    <location>
        <begin position="138"/>
        <end position="156"/>
    </location>
</feature>
<keyword evidence="7" id="KW-0436">Ligase</keyword>
<evidence type="ECO:0000256" key="1">
    <source>
        <dbReference type="ARBA" id="ARBA00004141"/>
    </source>
</evidence>
<feature type="transmembrane region" description="Helical" evidence="5">
    <location>
        <begin position="241"/>
        <end position="262"/>
    </location>
</feature>
<organism evidence="7 8">
    <name type="scientific">Micromonospora globispora</name>
    <dbReference type="NCBI Taxonomy" id="1450148"/>
    <lineage>
        <taxon>Bacteria</taxon>
        <taxon>Bacillati</taxon>
        <taxon>Actinomycetota</taxon>
        <taxon>Actinomycetes</taxon>
        <taxon>Micromonosporales</taxon>
        <taxon>Micromonosporaceae</taxon>
        <taxon>Micromonospora</taxon>
    </lineage>
</organism>
<evidence type="ECO:0000256" key="4">
    <source>
        <dbReference type="ARBA" id="ARBA00023136"/>
    </source>
</evidence>
<evidence type="ECO:0000256" key="5">
    <source>
        <dbReference type="SAM" id="Phobius"/>
    </source>
</evidence>
<proteinExistence type="predicted"/>
<comment type="caution">
    <text evidence="7">The sequence shown here is derived from an EMBL/GenBank/DDBJ whole genome shotgun (WGS) entry which is preliminary data.</text>
</comment>
<dbReference type="Proteomes" id="UP000245683">
    <property type="component" value="Unassembled WGS sequence"/>
</dbReference>
<sequence>MNMTPAVEPVRRRWRQAPASRVSVPLLTVLFVVALGGRFSLDRVGLPTYGVPDLRVPGCILLVLGTLAWYARRWTRGLRRSWPPPMVLLFTALIGVQLVSALWAPPGARLGKAGWDLAVLLVLVLAAMALSADDPARAARVLLALMLAAALVYTLGAILTGPQAQGRYSAFGGGPNVFVRVVCLGIIAAVTLGAARRGWLLLMPVPLLAAAALLSGSRGGLVALVGAAVAFLVLFAPRIRLGYLIAVGAVGTLGTWAVWTLLTRVAAATTAVATTMAGNRYSISGVQQGGFSDRRMLFSWAGRLFLDHPLSGAGLDGFYATFDVSYPHNYLLALAAESGIVAVGLALAAALACWRGGRPWAAASREQIGCAVAAVYVAIASSFSGDYYDTRFLWIFAVVAVLRPTGAPSRPHRSAVDLHPAVDRPARGQLRSDRAEMS</sequence>
<dbReference type="Pfam" id="PF04932">
    <property type="entry name" value="Wzy_C"/>
    <property type="match status" value="1"/>
</dbReference>